<organism evidence="2 3">
    <name type="scientific">Octopus vulgaris</name>
    <name type="common">Common octopus</name>
    <dbReference type="NCBI Taxonomy" id="6645"/>
    <lineage>
        <taxon>Eukaryota</taxon>
        <taxon>Metazoa</taxon>
        <taxon>Spiralia</taxon>
        <taxon>Lophotrochozoa</taxon>
        <taxon>Mollusca</taxon>
        <taxon>Cephalopoda</taxon>
        <taxon>Coleoidea</taxon>
        <taxon>Octopodiformes</taxon>
        <taxon>Octopoda</taxon>
        <taxon>Incirrata</taxon>
        <taxon>Octopodidae</taxon>
        <taxon>Octopus</taxon>
    </lineage>
</organism>
<keyword evidence="3" id="KW-1185">Reference proteome</keyword>
<dbReference type="AlphaFoldDB" id="A0AA36AR40"/>
<name>A0AA36AR40_OCTVU</name>
<keyword evidence="1" id="KW-1133">Transmembrane helix</keyword>
<keyword evidence="1" id="KW-0472">Membrane</keyword>
<feature type="transmembrane region" description="Helical" evidence="1">
    <location>
        <begin position="65"/>
        <end position="85"/>
    </location>
</feature>
<protein>
    <submittedName>
        <fullName evidence="2">Uncharacterized protein</fullName>
    </submittedName>
</protein>
<sequence length="88" mass="10244">MTSPKPFTGLGQRETIPQFITLIATKDLNDEDDPYIRYRIDGSKFNLRWLLFHIKGLEKLLREVFFANCALLVALAQSVLQLIMYNRI</sequence>
<gene>
    <name evidence="2" type="ORF">OCTVUL_1B005216</name>
</gene>
<evidence type="ECO:0000313" key="2">
    <source>
        <dbReference type="EMBL" id="CAI9720118.1"/>
    </source>
</evidence>
<keyword evidence="1" id="KW-0812">Transmembrane</keyword>
<reference evidence="2" key="1">
    <citation type="submission" date="2023-08" db="EMBL/GenBank/DDBJ databases">
        <authorList>
            <person name="Alioto T."/>
            <person name="Alioto T."/>
            <person name="Gomez Garrido J."/>
        </authorList>
    </citation>
    <scope>NUCLEOTIDE SEQUENCE</scope>
</reference>
<evidence type="ECO:0000256" key="1">
    <source>
        <dbReference type="SAM" id="Phobius"/>
    </source>
</evidence>
<dbReference type="Proteomes" id="UP001162480">
    <property type="component" value="Chromosome 3"/>
</dbReference>
<dbReference type="EMBL" id="OX597816">
    <property type="protein sequence ID" value="CAI9720118.1"/>
    <property type="molecule type" value="Genomic_DNA"/>
</dbReference>
<proteinExistence type="predicted"/>
<evidence type="ECO:0000313" key="3">
    <source>
        <dbReference type="Proteomes" id="UP001162480"/>
    </source>
</evidence>
<accession>A0AA36AR40</accession>